<dbReference type="eggNOG" id="ENOG502QRA1">
    <property type="taxonomic scope" value="Eukaryota"/>
</dbReference>
<evidence type="ECO:0000256" key="1">
    <source>
        <dbReference type="SAM" id="MobiDB-lite"/>
    </source>
</evidence>
<evidence type="ECO:0000256" key="2">
    <source>
        <dbReference type="SAM" id="Phobius"/>
    </source>
</evidence>
<dbReference type="Gramene" id="OMERI11G01290.1">
    <property type="protein sequence ID" value="OMERI11G01290.1"/>
    <property type="gene ID" value="OMERI11G01290"/>
</dbReference>
<feature type="compositionally biased region" description="Low complexity" evidence="1">
    <location>
        <begin position="751"/>
        <end position="762"/>
    </location>
</feature>
<dbReference type="PANTHER" id="PTHR31780">
    <property type="entry name" value="STRESS RESPONSE PROTEIN NST1-RELATED"/>
    <property type="match status" value="1"/>
</dbReference>
<feature type="signal peptide" evidence="3">
    <location>
        <begin position="1"/>
        <end position="16"/>
    </location>
</feature>
<dbReference type="PANTHER" id="PTHR31780:SF15">
    <property type="entry name" value="STRESS RESPONSE NST1-LIKE PROTEIN"/>
    <property type="match status" value="1"/>
</dbReference>
<reference evidence="4" key="2">
    <citation type="submission" date="2018-05" db="EMBL/GenBank/DDBJ databases">
        <title>OmerRS3 (Oryza meridionalis Reference Sequence Version 3).</title>
        <authorList>
            <person name="Zhang J."/>
            <person name="Kudrna D."/>
            <person name="Lee S."/>
            <person name="Talag J."/>
            <person name="Welchert J."/>
            <person name="Wing R.A."/>
        </authorList>
    </citation>
    <scope>NUCLEOTIDE SEQUENCE [LARGE SCALE GENOMIC DNA]</scope>
    <source>
        <strain evidence="4">cv. OR44</strain>
    </source>
</reference>
<dbReference type="HOGENOM" id="CLU_010094_1_0_1"/>
<keyword evidence="2" id="KW-0812">Transmembrane</keyword>
<dbReference type="Proteomes" id="UP000008021">
    <property type="component" value="Chromosome 11"/>
</dbReference>
<feature type="compositionally biased region" description="Basic and acidic residues" evidence="1">
    <location>
        <begin position="585"/>
        <end position="630"/>
    </location>
</feature>
<evidence type="ECO:0000256" key="3">
    <source>
        <dbReference type="SAM" id="SignalP"/>
    </source>
</evidence>
<dbReference type="InterPro" id="IPR051195">
    <property type="entry name" value="Fungal_stress_NST1"/>
</dbReference>
<evidence type="ECO:0000313" key="4">
    <source>
        <dbReference type="EnsemblPlants" id="OMERI11G01290.1"/>
    </source>
</evidence>
<protein>
    <submittedName>
        <fullName evidence="4">Uncharacterized protein</fullName>
    </submittedName>
</protein>
<feature type="compositionally biased region" description="Basic and acidic residues" evidence="1">
    <location>
        <begin position="305"/>
        <end position="341"/>
    </location>
</feature>
<feature type="region of interest" description="Disordered" evidence="1">
    <location>
        <begin position="250"/>
        <end position="347"/>
    </location>
</feature>
<keyword evidence="3" id="KW-0732">Signal</keyword>
<feature type="compositionally biased region" description="Basic and acidic residues" evidence="1">
    <location>
        <begin position="640"/>
        <end position="676"/>
    </location>
</feature>
<keyword evidence="2" id="KW-0472">Membrane</keyword>
<feature type="transmembrane region" description="Helical" evidence="2">
    <location>
        <begin position="30"/>
        <end position="49"/>
    </location>
</feature>
<feature type="region of interest" description="Disordered" evidence="1">
    <location>
        <begin position="188"/>
        <end position="216"/>
    </location>
</feature>
<dbReference type="EnsemblPlants" id="OMERI11G01290.1">
    <property type="protein sequence ID" value="OMERI11G01290.1"/>
    <property type="gene ID" value="OMERI11G01290"/>
</dbReference>
<feature type="region of interest" description="Disordered" evidence="1">
    <location>
        <begin position="745"/>
        <end position="781"/>
    </location>
</feature>
<proteinExistence type="predicted"/>
<dbReference type="AlphaFoldDB" id="A0A0E0F1S7"/>
<feature type="chain" id="PRO_5002359005" evidence="3">
    <location>
        <begin position="17"/>
        <end position="1080"/>
    </location>
</feature>
<feature type="region of interest" description="Disordered" evidence="1">
    <location>
        <begin position="1055"/>
        <end position="1080"/>
    </location>
</feature>
<feature type="compositionally biased region" description="Basic and acidic residues" evidence="1">
    <location>
        <begin position="250"/>
        <end position="295"/>
    </location>
</feature>
<dbReference type="STRING" id="40149.A0A0E0F1S7"/>
<keyword evidence="2" id="KW-1133">Transmembrane helix</keyword>
<reference evidence="4" key="1">
    <citation type="submission" date="2015-04" db="UniProtKB">
        <authorList>
            <consortium name="EnsemblPlants"/>
        </authorList>
    </citation>
    <scope>IDENTIFICATION</scope>
</reference>
<feature type="region of interest" description="Disordered" evidence="1">
    <location>
        <begin position="922"/>
        <end position="970"/>
    </location>
</feature>
<accession>A0A0E0F1S7</accession>
<name>A0A0E0F1S7_9ORYZ</name>
<keyword evidence="5" id="KW-1185">Reference proteome</keyword>
<organism evidence="4">
    <name type="scientific">Oryza meridionalis</name>
    <dbReference type="NCBI Taxonomy" id="40149"/>
    <lineage>
        <taxon>Eukaryota</taxon>
        <taxon>Viridiplantae</taxon>
        <taxon>Streptophyta</taxon>
        <taxon>Embryophyta</taxon>
        <taxon>Tracheophyta</taxon>
        <taxon>Spermatophyta</taxon>
        <taxon>Magnoliopsida</taxon>
        <taxon>Liliopsida</taxon>
        <taxon>Poales</taxon>
        <taxon>Poaceae</taxon>
        <taxon>BOP clade</taxon>
        <taxon>Oryzoideae</taxon>
        <taxon>Oryzeae</taxon>
        <taxon>Oryzinae</taxon>
        <taxon>Oryza</taxon>
    </lineage>
</organism>
<sequence length="1080" mass="122406">MLPWLVLPLILLWALSQLLPAAYRFEVTSPRLACVSVLLLTLFWYEILLPRLSLWRARRSARLREERRAHALQLHKLRKTATRRCRNCNNPYRDQNPGGGKFMCSYCGHVSKRPVLDLGPTGTLPTGWPCTQDWPNAAGDPAYWLDLRCSSDNLYSGFSWRLFSSFCVSMRWFWREVLRFGSSGDGDGLGRDGKRLAKEGDNGAKAEESRVEKAKRKAEEKRLARLEKEMLEEEERKQREEMAKLVEERRRLRDEKAEAEERSKGATPVGEKDPRKEVERRRQERRRKDEKDKGSSKSNSDCEDIERRVTREGERKRDSDRRNEPEKRDATRVGAEGHKPYNFDANNQGSKTLLPAAYRFEVTSPRLACVSVLLLTLFWYEILLPRLSLWRARRSARLREERRAHALQLHKLRKTATRRCRNCNNPYRDQNPGGGKFMCSYCGHVSKRPVLDLGPTGTLPTGWPCTQDWPNAAGDPAYWLDLRCSSDNLYSGFSWRLFSSFCVSMRWFWREVLRFGSSGDGDGLGRDGKRLAKEGENGAKAEESRVEKAKRKAEEKRLARLEKEMLEEEERKQREEMAKLVEERRRLRDEKAEAEERSKGATPVGEKDPRKEVERRRQERRRKDEKDKGSSKSNSDCEDIERRVTREGERKRDSDRRNEPDKRDATRVGAEGHKPYNFDANNQGSKTVQSKAKYFGRMTGGLLSSSRGFGGGSFFGRSAQTSAPQVNKVTKPLVTVTDQSNVVKRDAQPPATAKSATAGGTTNSWTNVHRPVSPNVQSQPTGLKKSWHQLFSRSASVSPCPDVPAAAREMNGQPEPYGAQISNAQIFLSQYPPLDSNPISSRCMQFPGFPPVNGAPANMSLSHFPAGHMPYYCEPEPTVFEEPEQFEDPCYDPDAIALLGPVSESLDNFPLDLDSGFISSDITKETHAKPSPIESPLSRSRTFEDNPIRHSTGKGPNGSILPEASNEQGGTWQMWGTPLVQESLGLRGPQTEWLLPNTNQFNHGVSHLNDGTRSSVGSGLDDNDLWLQKAPFQQMPLDTRSLFLSHDVSENAIHNDLDFGSPNKSARLHPIGPPGHSWSK</sequence>
<feature type="region of interest" description="Disordered" evidence="1">
    <location>
        <begin position="523"/>
        <end position="550"/>
    </location>
</feature>
<evidence type="ECO:0000313" key="5">
    <source>
        <dbReference type="Proteomes" id="UP000008021"/>
    </source>
</evidence>
<feature type="region of interest" description="Disordered" evidence="1">
    <location>
        <begin position="585"/>
        <end position="687"/>
    </location>
</feature>